<gene>
    <name evidence="4" type="ORF">DP131_05430</name>
</gene>
<dbReference type="PROSITE" id="PS00758">
    <property type="entry name" value="ARGE_DAPE_CPG2_1"/>
    <property type="match status" value="1"/>
</dbReference>
<protein>
    <submittedName>
        <fullName evidence="4">Zn-dependent exopeptidase M28</fullName>
    </submittedName>
</protein>
<comment type="caution">
    <text evidence="4">The sequence shown here is derived from an EMBL/GenBank/DDBJ whole genome shotgun (WGS) entry which is preliminary data.</text>
</comment>
<evidence type="ECO:0000259" key="3">
    <source>
        <dbReference type="Pfam" id="PF04389"/>
    </source>
</evidence>
<organism evidence="4 5">
    <name type="scientific">Clostridium tetani</name>
    <dbReference type="NCBI Taxonomy" id="1513"/>
    <lineage>
        <taxon>Bacteria</taxon>
        <taxon>Bacillati</taxon>
        <taxon>Bacillota</taxon>
        <taxon>Clostridia</taxon>
        <taxon>Eubacteriales</taxon>
        <taxon>Clostridiaceae</taxon>
        <taxon>Clostridium</taxon>
    </lineage>
</organism>
<dbReference type="RefSeq" id="WP_039262251.1">
    <property type="nucleotide sequence ID" value="NZ_JSWD01000150.1"/>
</dbReference>
<dbReference type="Pfam" id="PF04389">
    <property type="entry name" value="Peptidase_M28"/>
    <property type="match status" value="1"/>
</dbReference>
<reference evidence="4 5" key="1">
    <citation type="submission" date="2018-06" db="EMBL/GenBank/DDBJ databases">
        <title>Genome conservation of Clostridium tetani.</title>
        <authorList>
            <person name="Bruggemann H."/>
            <person name="Popoff M.R."/>
        </authorList>
    </citation>
    <scope>NUCLEOTIDE SEQUENCE [LARGE SCALE GENOMIC DNA]</scope>
    <source>
        <strain evidence="4 5">63.05</strain>
    </source>
</reference>
<accession>A0ABY0ETM7</accession>
<evidence type="ECO:0000313" key="5">
    <source>
        <dbReference type="Proteomes" id="UP000290273"/>
    </source>
</evidence>
<name>A0ABY0ETM7_CLOTA</name>
<keyword evidence="2" id="KW-0732">Signal</keyword>
<dbReference type="SUPFAM" id="SSF53187">
    <property type="entry name" value="Zn-dependent exopeptidases"/>
    <property type="match status" value="1"/>
</dbReference>
<evidence type="ECO:0000313" key="4">
    <source>
        <dbReference type="EMBL" id="RXI57304.1"/>
    </source>
</evidence>
<dbReference type="PROSITE" id="PS51257">
    <property type="entry name" value="PROKAR_LIPOPROTEIN"/>
    <property type="match status" value="1"/>
</dbReference>
<dbReference type="PANTHER" id="PTHR12147:SF26">
    <property type="entry name" value="PEPTIDASE M28 DOMAIN-CONTAINING PROTEIN"/>
    <property type="match status" value="1"/>
</dbReference>
<dbReference type="PANTHER" id="PTHR12147">
    <property type="entry name" value="METALLOPEPTIDASE M28 FAMILY MEMBER"/>
    <property type="match status" value="1"/>
</dbReference>
<dbReference type="Proteomes" id="UP000290273">
    <property type="component" value="Unassembled WGS sequence"/>
</dbReference>
<sequence length="450" mass="51427">MKKIISLIMCLTISVVFISCSKDTTPNGDSNNKNTSIESKYKKHIEISIDENLILENLKKLCENVRNYGSVGEKVSADYLKGKLEEYGYIVEFQEFPVYKQTIDSIMGVKNNKDYFKLNPYNSEKKGTGKNVIGKRDNHSNEKKTIYLTAHYDTTDFTKGVIDNGTGTAVILEVARQLRNYHSPFNIEIVFFSAEEYCRSGSGYFVSKLTEEEKKNTLGCINVDMVGEKGAGDIVMGLVNQENNVMTVMLNEGLENKLKISRGGSSDDLSFYHGEIPAITLLNKKPNFKIDKKEDQFPYVDLQQLKNTAYLISNFLTNFNMDTYNKIVNKDKTYSSNKKVDKLGEVNGFKLNKISAYPIKNGYDSITEYEYINKNGKKYIFTEQIKTFINLDDYGEFKSLDKDNNWLYSISKDSKYNTKVFYCFGIHFGEIKGDISIDEAMKILKIYSEK</sequence>
<dbReference type="InterPro" id="IPR007484">
    <property type="entry name" value="Peptidase_M28"/>
</dbReference>
<feature type="signal peptide" evidence="2">
    <location>
        <begin position="1"/>
        <end position="21"/>
    </location>
</feature>
<feature type="chain" id="PRO_5046720561" evidence="2">
    <location>
        <begin position="22"/>
        <end position="450"/>
    </location>
</feature>
<dbReference type="InterPro" id="IPR045175">
    <property type="entry name" value="M28_fam"/>
</dbReference>
<dbReference type="Gene3D" id="3.40.630.10">
    <property type="entry name" value="Zn peptidases"/>
    <property type="match status" value="1"/>
</dbReference>
<dbReference type="InterPro" id="IPR001261">
    <property type="entry name" value="ArgE/DapE_CS"/>
</dbReference>
<keyword evidence="1" id="KW-0378">Hydrolase</keyword>
<feature type="domain" description="Peptidase M28" evidence="3">
    <location>
        <begin position="131"/>
        <end position="315"/>
    </location>
</feature>
<evidence type="ECO:0000256" key="2">
    <source>
        <dbReference type="SAM" id="SignalP"/>
    </source>
</evidence>
<proteinExistence type="predicted"/>
<evidence type="ECO:0000256" key="1">
    <source>
        <dbReference type="ARBA" id="ARBA00022801"/>
    </source>
</evidence>
<dbReference type="EMBL" id="QMAU01000023">
    <property type="protein sequence ID" value="RXI57304.1"/>
    <property type="molecule type" value="Genomic_DNA"/>
</dbReference>